<sequence>MQYAAIHPYLLQRALYGVEGALLFLLHSSVDWMCCVLMLVLGVMQWSTWNEPQPFLFLVMVERFGAVAEGRVDHFVWCAVEVSRLVNTVGFQLNSVKMRYDFDQVIELILEFPSLF</sequence>
<dbReference type="Proteomes" id="UP000076858">
    <property type="component" value="Unassembled WGS sequence"/>
</dbReference>
<evidence type="ECO:0000313" key="2">
    <source>
        <dbReference type="EMBL" id="KZS19288.1"/>
    </source>
</evidence>
<organism evidence="2 3">
    <name type="scientific">Daphnia magna</name>
    <dbReference type="NCBI Taxonomy" id="35525"/>
    <lineage>
        <taxon>Eukaryota</taxon>
        <taxon>Metazoa</taxon>
        <taxon>Ecdysozoa</taxon>
        <taxon>Arthropoda</taxon>
        <taxon>Crustacea</taxon>
        <taxon>Branchiopoda</taxon>
        <taxon>Diplostraca</taxon>
        <taxon>Cladocera</taxon>
        <taxon>Anomopoda</taxon>
        <taxon>Daphniidae</taxon>
        <taxon>Daphnia</taxon>
    </lineage>
</organism>
<accession>A0A162Q089</accession>
<dbReference type="AlphaFoldDB" id="A0A162Q089"/>
<proteinExistence type="predicted"/>
<dbReference type="EMBL" id="LRGB01000389">
    <property type="protein sequence ID" value="KZS19288.1"/>
    <property type="molecule type" value="Genomic_DNA"/>
</dbReference>
<evidence type="ECO:0000256" key="1">
    <source>
        <dbReference type="SAM" id="Phobius"/>
    </source>
</evidence>
<gene>
    <name evidence="2" type="ORF">APZ42_014135</name>
</gene>
<comment type="caution">
    <text evidence="2">The sequence shown here is derived from an EMBL/GenBank/DDBJ whole genome shotgun (WGS) entry which is preliminary data.</text>
</comment>
<name>A0A162Q089_9CRUS</name>
<keyword evidence="1" id="KW-1133">Transmembrane helix</keyword>
<reference evidence="2 3" key="1">
    <citation type="submission" date="2016-03" db="EMBL/GenBank/DDBJ databases">
        <title>EvidentialGene: Evidence-directed Construction of Genes on Genomes.</title>
        <authorList>
            <person name="Gilbert D.G."/>
            <person name="Choi J.-H."/>
            <person name="Mockaitis K."/>
            <person name="Colbourne J."/>
            <person name="Pfrender M."/>
        </authorList>
    </citation>
    <scope>NUCLEOTIDE SEQUENCE [LARGE SCALE GENOMIC DNA]</scope>
    <source>
        <strain evidence="2 3">Xinb3</strain>
        <tissue evidence="2">Complete organism</tissue>
    </source>
</reference>
<feature type="transmembrane region" description="Helical" evidence="1">
    <location>
        <begin position="20"/>
        <end position="43"/>
    </location>
</feature>
<protein>
    <submittedName>
        <fullName evidence="2">Uncharacterized protein</fullName>
    </submittedName>
</protein>
<evidence type="ECO:0000313" key="3">
    <source>
        <dbReference type="Proteomes" id="UP000076858"/>
    </source>
</evidence>
<keyword evidence="1" id="KW-0472">Membrane</keyword>
<keyword evidence="1" id="KW-0812">Transmembrane</keyword>
<keyword evidence="3" id="KW-1185">Reference proteome</keyword>